<dbReference type="GO" id="GO:0002161">
    <property type="term" value="F:aminoacyl-tRNA deacylase activity"/>
    <property type="evidence" value="ECO:0007669"/>
    <property type="project" value="InterPro"/>
</dbReference>
<dbReference type="PANTHER" id="PTHR42780:SF1">
    <property type="entry name" value="ISOLEUCINE--TRNA LIGASE, CYTOPLASMIC"/>
    <property type="match status" value="1"/>
</dbReference>
<dbReference type="PROSITE" id="PS00178">
    <property type="entry name" value="AA_TRNA_LIGASE_I"/>
    <property type="match status" value="1"/>
</dbReference>
<evidence type="ECO:0000256" key="4">
    <source>
        <dbReference type="ARBA" id="ARBA00022741"/>
    </source>
</evidence>
<accession>A0AA88H618</accession>
<dbReference type="PRINTS" id="PR00984">
    <property type="entry name" value="TRNASYNTHILE"/>
</dbReference>
<keyword evidence="3" id="KW-0436">Ligase</keyword>
<keyword evidence="12" id="KW-1185">Reference proteome</keyword>
<proteinExistence type="inferred from homology"/>
<comment type="catalytic activity">
    <reaction evidence="9">
        <text>tRNA(Ile) + L-isoleucine + ATP = L-isoleucyl-tRNA(Ile) + AMP + diphosphate</text>
        <dbReference type="Rhea" id="RHEA:11060"/>
        <dbReference type="Rhea" id="RHEA-COMP:9666"/>
        <dbReference type="Rhea" id="RHEA-COMP:9695"/>
        <dbReference type="ChEBI" id="CHEBI:30616"/>
        <dbReference type="ChEBI" id="CHEBI:33019"/>
        <dbReference type="ChEBI" id="CHEBI:58045"/>
        <dbReference type="ChEBI" id="CHEBI:78442"/>
        <dbReference type="ChEBI" id="CHEBI:78528"/>
        <dbReference type="ChEBI" id="CHEBI:456215"/>
        <dbReference type="EC" id="6.1.1.5"/>
    </reaction>
</comment>
<organism evidence="11 12">
    <name type="scientific">Artemia franciscana</name>
    <name type="common">Brine shrimp</name>
    <name type="synonym">Artemia sanfranciscana</name>
    <dbReference type="NCBI Taxonomy" id="6661"/>
    <lineage>
        <taxon>Eukaryota</taxon>
        <taxon>Metazoa</taxon>
        <taxon>Ecdysozoa</taxon>
        <taxon>Arthropoda</taxon>
        <taxon>Crustacea</taxon>
        <taxon>Branchiopoda</taxon>
        <taxon>Anostraca</taxon>
        <taxon>Artemiidae</taxon>
        <taxon>Artemia</taxon>
    </lineage>
</organism>
<evidence type="ECO:0000256" key="8">
    <source>
        <dbReference type="ARBA" id="ARBA00032665"/>
    </source>
</evidence>
<dbReference type="Pfam" id="PF00133">
    <property type="entry name" value="tRNA-synt_1"/>
    <property type="match status" value="1"/>
</dbReference>
<evidence type="ECO:0000313" key="12">
    <source>
        <dbReference type="Proteomes" id="UP001187531"/>
    </source>
</evidence>
<evidence type="ECO:0000256" key="7">
    <source>
        <dbReference type="ARBA" id="ARBA00023146"/>
    </source>
</evidence>
<dbReference type="GO" id="GO:0006428">
    <property type="term" value="P:isoleucyl-tRNA aminoacylation"/>
    <property type="evidence" value="ECO:0007669"/>
    <property type="project" value="InterPro"/>
</dbReference>
<dbReference type="InterPro" id="IPR002300">
    <property type="entry name" value="aa-tRNA-synth_Ia"/>
</dbReference>
<name>A0AA88H618_ARTSF</name>
<dbReference type="InterPro" id="IPR009008">
    <property type="entry name" value="Val/Leu/Ile-tRNA-synth_edit"/>
</dbReference>
<feature type="domain" description="Aminoacyl-tRNA synthetase class Ia" evidence="10">
    <location>
        <begin position="14"/>
        <end position="199"/>
    </location>
</feature>
<dbReference type="InterPro" id="IPR001412">
    <property type="entry name" value="aa-tRNA-synth_I_CS"/>
</dbReference>
<dbReference type="InterPro" id="IPR014729">
    <property type="entry name" value="Rossmann-like_a/b/a_fold"/>
</dbReference>
<dbReference type="SUPFAM" id="SSF52374">
    <property type="entry name" value="Nucleotidylyl transferase"/>
    <property type="match status" value="1"/>
</dbReference>
<evidence type="ECO:0000256" key="5">
    <source>
        <dbReference type="ARBA" id="ARBA00022840"/>
    </source>
</evidence>
<keyword evidence="7" id="KW-0030">Aminoacyl-tRNA synthetase</keyword>
<evidence type="ECO:0000256" key="2">
    <source>
        <dbReference type="ARBA" id="ARBA00013165"/>
    </source>
</evidence>
<keyword evidence="4" id="KW-0547">Nucleotide-binding</keyword>
<evidence type="ECO:0000256" key="1">
    <source>
        <dbReference type="ARBA" id="ARBA00005594"/>
    </source>
</evidence>
<dbReference type="InterPro" id="IPR023586">
    <property type="entry name" value="Ile-tRNA-ligase_type2"/>
</dbReference>
<comment type="similarity">
    <text evidence="1">Belongs to the class-I aminoacyl-tRNA synthetase family.</text>
</comment>
<dbReference type="InterPro" id="IPR002301">
    <property type="entry name" value="Ile-tRNA-ligase"/>
</dbReference>
<gene>
    <name evidence="11" type="ORF">QYM36_018861</name>
</gene>
<dbReference type="GO" id="GO:0004822">
    <property type="term" value="F:isoleucine-tRNA ligase activity"/>
    <property type="evidence" value="ECO:0007669"/>
    <property type="project" value="UniProtKB-EC"/>
</dbReference>
<dbReference type="Gene3D" id="3.90.740.10">
    <property type="entry name" value="Valyl/Leucyl/Isoleucyl-tRNA synthetase, editing domain"/>
    <property type="match status" value="1"/>
</dbReference>
<reference evidence="11" key="1">
    <citation type="submission" date="2023-07" db="EMBL/GenBank/DDBJ databases">
        <title>Chromosome-level genome assembly of Artemia franciscana.</title>
        <authorList>
            <person name="Jo E."/>
        </authorList>
    </citation>
    <scope>NUCLEOTIDE SEQUENCE</scope>
    <source>
        <tissue evidence="11">Whole body</tissue>
    </source>
</reference>
<dbReference type="FunFam" id="3.40.50.620:FF:000023">
    <property type="entry name" value="Isoleucyl-tRNA synthetase,cytoplasmic"/>
    <property type="match status" value="1"/>
</dbReference>
<dbReference type="SUPFAM" id="SSF50677">
    <property type="entry name" value="ValRS/IleRS/LeuRS editing domain"/>
    <property type="match status" value="1"/>
</dbReference>
<dbReference type="AlphaFoldDB" id="A0AA88H618"/>
<keyword evidence="6" id="KW-0648">Protein biosynthesis</keyword>
<sequence length="273" mass="31975">METKMFDFPLEEEKILDFWNKIKAFQTSLNQSKEKPSFIFWDGPPFANGVPHYGHILAGTIKDVVTRYAHQNGYHVERRFGWDCHGVPVEYEIDTILKIKSPQQVKNFGIKNYNDLCRESVMRYLHDWERIVTRLGRWIDFKNGYKTLDANFMESVWWVFKQLFQKGLVYKSCKVMPFSTSCSTTLSNFEAEQNYREITDPAVIVTFPLEEDPTTSLLAWTTTPWTLPCNMALCVNANSTYVKVLDLKTGAFHILMRPLLSSLYNQRYVHPQR</sequence>
<dbReference type="PANTHER" id="PTHR42780">
    <property type="entry name" value="SOLEUCYL-TRNA SYNTHETASE"/>
    <property type="match status" value="1"/>
</dbReference>
<evidence type="ECO:0000313" key="11">
    <source>
        <dbReference type="EMBL" id="KAK2702530.1"/>
    </source>
</evidence>
<dbReference type="EC" id="6.1.1.5" evidence="2"/>
<evidence type="ECO:0000256" key="3">
    <source>
        <dbReference type="ARBA" id="ARBA00022598"/>
    </source>
</evidence>
<keyword evidence="5" id="KW-0067">ATP-binding</keyword>
<dbReference type="Gene3D" id="3.40.50.620">
    <property type="entry name" value="HUPs"/>
    <property type="match status" value="1"/>
</dbReference>
<evidence type="ECO:0000256" key="9">
    <source>
        <dbReference type="ARBA" id="ARBA00048359"/>
    </source>
</evidence>
<dbReference type="Proteomes" id="UP001187531">
    <property type="component" value="Unassembled WGS sequence"/>
</dbReference>
<evidence type="ECO:0000256" key="6">
    <source>
        <dbReference type="ARBA" id="ARBA00022917"/>
    </source>
</evidence>
<feature type="non-terminal residue" evidence="11">
    <location>
        <position position="273"/>
    </location>
</feature>
<comment type="caution">
    <text evidence="11">The sequence shown here is derived from an EMBL/GenBank/DDBJ whole genome shotgun (WGS) entry which is preliminary data.</text>
</comment>
<protein>
    <recommendedName>
        <fullName evidence="2">isoleucine--tRNA ligase</fullName>
        <ecNumber evidence="2">6.1.1.5</ecNumber>
    </recommendedName>
    <alternativeName>
        <fullName evidence="8">Isoleucyl-tRNA synthetase</fullName>
    </alternativeName>
</protein>
<dbReference type="EMBL" id="JAVRJZ010000279">
    <property type="protein sequence ID" value="KAK2702530.1"/>
    <property type="molecule type" value="Genomic_DNA"/>
</dbReference>
<evidence type="ECO:0000259" key="10">
    <source>
        <dbReference type="Pfam" id="PF00133"/>
    </source>
</evidence>
<dbReference type="GO" id="GO:0005524">
    <property type="term" value="F:ATP binding"/>
    <property type="evidence" value="ECO:0007669"/>
    <property type="project" value="UniProtKB-KW"/>
</dbReference>